<dbReference type="Gene3D" id="3.100.10.20">
    <property type="entry name" value="CRISPR-associated endonuclease Cas1, N-terminal domain"/>
    <property type="match status" value="1"/>
</dbReference>
<dbReference type="NCBIfam" id="TIGR00287">
    <property type="entry name" value="cas1"/>
    <property type="match status" value="1"/>
</dbReference>
<evidence type="ECO:0000256" key="8">
    <source>
        <dbReference type="ARBA" id="ARBA00023211"/>
    </source>
</evidence>
<feature type="binding site" evidence="10">
    <location>
        <position position="218"/>
    </location>
    <ligand>
        <name>Mn(2+)</name>
        <dbReference type="ChEBI" id="CHEBI:29035"/>
    </ligand>
</feature>
<evidence type="ECO:0000256" key="1">
    <source>
        <dbReference type="ARBA" id="ARBA00022722"/>
    </source>
</evidence>
<evidence type="ECO:0000256" key="2">
    <source>
        <dbReference type="ARBA" id="ARBA00022723"/>
    </source>
</evidence>
<dbReference type="PANTHER" id="PTHR34353:SF2">
    <property type="entry name" value="CRISPR-ASSOCIATED ENDONUCLEASE CAS1 1"/>
    <property type="match status" value="1"/>
</dbReference>
<comment type="caution">
    <text evidence="10">Lacks conserved residue(s) required for the propagation of feature annotation.</text>
</comment>
<organism evidence="11 12">
    <name type="scientific">Desulfurella multipotens</name>
    <dbReference type="NCBI Taxonomy" id="79269"/>
    <lineage>
        <taxon>Bacteria</taxon>
        <taxon>Pseudomonadati</taxon>
        <taxon>Campylobacterota</taxon>
        <taxon>Desulfurellia</taxon>
        <taxon>Desulfurellales</taxon>
        <taxon>Desulfurellaceae</taxon>
        <taxon>Desulfurella</taxon>
    </lineage>
</organism>
<evidence type="ECO:0000313" key="12">
    <source>
        <dbReference type="Proteomes" id="UP000199411"/>
    </source>
</evidence>
<keyword evidence="8 10" id="KW-0464">Manganese</keyword>
<name>A0A1G6M8V1_9BACT</name>
<dbReference type="GO" id="GO:0003677">
    <property type="term" value="F:DNA binding"/>
    <property type="evidence" value="ECO:0007669"/>
    <property type="project" value="UniProtKB-KW"/>
</dbReference>
<gene>
    <name evidence="10" type="primary">cas1</name>
    <name evidence="11" type="ORF">SAMN05660835_00918</name>
</gene>
<evidence type="ECO:0000256" key="6">
    <source>
        <dbReference type="ARBA" id="ARBA00023118"/>
    </source>
</evidence>
<evidence type="ECO:0000256" key="3">
    <source>
        <dbReference type="ARBA" id="ARBA00022759"/>
    </source>
</evidence>
<reference evidence="12" key="1">
    <citation type="submission" date="2016-10" db="EMBL/GenBank/DDBJ databases">
        <authorList>
            <person name="Varghese N."/>
            <person name="Submissions S."/>
        </authorList>
    </citation>
    <scope>NUCLEOTIDE SEQUENCE [LARGE SCALE GENOMIC DNA]</scope>
    <source>
        <strain evidence="12">DSM 8415</strain>
    </source>
</reference>
<dbReference type="EMBL" id="FMYU01000006">
    <property type="protein sequence ID" value="SDC51375.1"/>
    <property type="molecule type" value="Genomic_DNA"/>
</dbReference>
<evidence type="ECO:0000256" key="5">
    <source>
        <dbReference type="ARBA" id="ARBA00022842"/>
    </source>
</evidence>
<keyword evidence="4 10" id="KW-0378">Hydrolase</keyword>
<dbReference type="RefSeq" id="WP_092128504.1">
    <property type="nucleotide sequence ID" value="NZ_FMYU01000006.1"/>
</dbReference>
<comment type="similarity">
    <text evidence="10">Belongs to the CRISPR-associated endonuclease Cas1 family.</text>
</comment>
<keyword evidence="5 10" id="KW-0460">Magnesium</keyword>
<dbReference type="InterPro" id="IPR042206">
    <property type="entry name" value="CRISPR-assoc_Cas1_C"/>
</dbReference>
<dbReference type="PANTHER" id="PTHR34353">
    <property type="entry name" value="CRISPR-ASSOCIATED ENDONUCLEASE CAS1 1"/>
    <property type="match status" value="1"/>
</dbReference>
<dbReference type="GO" id="GO:0046872">
    <property type="term" value="F:metal ion binding"/>
    <property type="evidence" value="ECO:0007669"/>
    <property type="project" value="UniProtKB-UniRule"/>
</dbReference>
<keyword evidence="7 10" id="KW-0238">DNA-binding</keyword>
<keyword evidence="6 10" id="KW-0051">Antiviral defense</keyword>
<sequence length="309" mass="35393">MKGLLFVATPKSIVSRKDNNICVYNENGQFKFPIGSIEHVFLLGGINITTPTIKFLNTFGKCVFLLNQFGKLITAIIPEHIGSDYSLRLAQYKIMLSQQSKIHLVNFLLKEKAKSVGYILGLNESAYNRSIYIKSLISNASVKNLQEALGIDGSLNSTLFQFMRENLLPENFEFNERNYKPPKDPVNAVLSLTYTMYYSLLIPISMSYGFDPYLSFFHTKRGKHASLCSDLIEISRPWLTLFVFENFKNAFFDQSDFVLSENGCFLKEKALKSYVKLFSEKVIHGEYIEHTAKFILNLKEKIYEISNNL</sequence>
<dbReference type="GO" id="GO:0004519">
    <property type="term" value="F:endonuclease activity"/>
    <property type="evidence" value="ECO:0007669"/>
    <property type="project" value="UniProtKB-UniRule"/>
</dbReference>
<dbReference type="Proteomes" id="UP000199411">
    <property type="component" value="Unassembled WGS sequence"/>
</dbReference>
<evidence type="ECO:0000256" key="9">
    <source>
        <dbReference type="ARBA" id="ARBA00038592"/>
    </source>
</evidence>
<evidence type="ECO:0000256" key="4">
    <source>
        <dbReference type="ARBA" id="ARBA00022801"/>
    </source>
</evidence>
<dbReference type="AlphaFoldDB" id="A0A1G6M8V1"/>
<evidence type="ECO:0000256" key="7">
    <source>
        <dbReference type="ARBA" id="ARBA00023125"/>
    </source>
</evidence>
<keyword evidence="12" id="KW-1185">Reference proteome</keyword>
<dbReference type="EC" id="3.1.-.-" evidence="10"/>
<protein>
    <recommendedName>
        <fullName evidence="10">CRISPR-associated endonuclease Cas1</fullName>
        <ecNumber evidence="10">3.1.-.-</ecNumber>
    </recommendedName>
</protein>
<evidence type="ECO:0000256" key="10">
    <source>
        <dbReference type="HAMAP-Rule" id="MF_01470"/>
    </source>
</evidence>
<proteinExistence type="inferred from homology"/>
<comment type="function">
    <text evidence="10">CRISPR (clustered regularly interspaced short palindromic repeat), is an adaptive immune system that provides protection against mobile genetic elements (viruses, transposable elements and conjugative plasmids). CRISPR clusters contain spacers, sequences complementary to antecedent mobile elements, and target invading nucleic acids. CRISPR clusters are transcribed and processed into CRISPR RNA (crRNA). Acts as a dsDNA endonuclease. Involved in the integration of spacer DNA into the CRISPR cassette.</text>
</comment>
<feature type="binding site" evidence="10">
    <location>
        <position position="233"/>
    </location>
    <ligand>
        <name>Mn(2+)</name>
        <dbReference type="ChEBI" id="CHEBI:29035"/>
    </ligand>
</feature>
<keyword evidence="3 10" id="KW-0255">Endonuclease</keyword>
<dbReference type="CDD" id="cd09634">
    <property type="entry name" value="Cas1_I-II-III"/>
    <property type="match status" value="1"/>
</dbReference>
<dbReference type="GO" id="GO:0043571">
    <property type="term" value="P:maintenance of CRISPR repeat elements"/>
    <property type="evidence" value="ECO:0007669"/>
    <property type="project" value="UniProtKB-UniRule"/>
</dbReference>
<dbReference type="InterPro" id="IPR050646">
    <property type="entry name" value="Cas1"/>
</dbReference>
<keyword evidence="2 10" id="KW-0479">Metal-binding</keyword>
<dbReference type="Pfam" id="PF01867">
    <property type="entry name" value="Cas_Cas1"/>
    <property type="match status" value="1"/>
</dbReference>
<keyword evidence="1 10" id="KW-0540">Nuclease</keyword>
<comment type="cofactor">
    <cofactor evidence="10">
        <name>Mg(2+)</name>
        <dbReference type="ChEBI" id="CHEBI:18420"/>
    </cofactor>
    <cofactor evidence="10">
        <name>Mn(2+)</name>
        <dbReference type="ChEBI" id="CHEBI:29035"/>
    </cofactor>
</comment>
<dbReference type="InterPro" id="IPR002729">
    <property type="entry name" value="CRISPR-assoc_Cas1"/>
</dbReference>
<dbReference type="Gene3D" id="1.20.120.920">
    <property type="entry name" value="CRISPR-associated endonuclease Cas1, C-terminal domain"/>
    <property type="match status" value="1"/>
</dbReference>
<evidence type="ECO:0000313" key="11">
    <source>
        <dbReference type="EMBL" id="SDC51375.1"/>
    </source>
</evidence>
<dbReference type="OrthoDB" id="5366084at2"/>
<dbReference type="GO" id="GO:0016787">
    <property type="term" value="F:hydrolase activity"/>
    <property type="evidence" value="ECO:0007669"/>
    <property type="project" value="UniProtKB-KW"/>
</dbReference>
<dbReference type="GO" id="GO:0051607">
    <property type="term" value="P:defense response to virus"/>
    <property type="evidence" value="ECO:0007669"/>
    <property type="project" value="UniProtKB-UniRule"/>
</dbReference>
<accession>A0A1G6M8V1</accession>
<comment type="subunit">
    <text evidence="9 10">Homodimer, forms a heterotetramer with a Cas2 homodimer.</text>
</comment>
<dbReference type="HAMAP" id="MF_01470">
    <property type="entry name" value="Cas1"/>
    <property type="match status" value="1"/>
</dbReference>
<dbReference type="InterPro" id="IPR042211">
    <property type="entry name" value="CRISPR-assoc_Cas1_N"/>
</dbReference>